<dbReference type="AlphaFoldDB" id="A0A8K0HNP1"/>
<proteinExistence type="predicted"/>
<dbReference type="GO" id="GO:0016297">
    <property type="term" value="F:fatty acyl-[ACP] hydrolase activity"/>
    <property type="evidence" value="ECO:0007669"/>
    <property type="project" value="InterPro"/>
</dbReference>
<dbReference type="PANTHER" id="PTHR31727:SF6">
    <property type="entry name" value="OLEOYL-ACYL CARRIER PROTEIN THIOESTERASE 1, CHLOROPLASTIC"/>
    <property type="match status" value="1"/>
</dbReference>
<evidence type="ECO:0000313" key="2">
    <source>
        <dbReference type="Proteomes" id="UP000796880"/>
    </source>
</evidence>
<reference evidence="1" key="1">
    <citation type="submission" date="2020-03" db="EMBL/GenBank/DDBJ databases">
        <title>A high-quality chromosome-level genome assembly of a woody plant with both climbing and erect habits, Rhamnella rubrinervis.</title>
        <authorList>
            <person name="Lu Z."/>
            <person name="Yang Y."/>
            <person name="Zhu X."/>
            <person name="Sun Y."/>
        </authorList>
    </citation>
    <scope>NUCLEOTIDE SEQUENCE</scope>
    <source>
        <strain evidence="1">BYM</strain>
        <tissue evidence="1">Leaf</tissue>
    </source>
</reference>
<evidence type="ECO:0000313" key="1">
    <source>
        <dbReference type="EMBL" id="KAF3455846.1"/>
    </source>
</evidence>
<organism evidence="1 2">
    <name type="scientific">Rhamnella rubrinervis</name>
    <dbReference type="NCBI Taxonomy" id="2594499"/>
    <lineage>
        <taxon>Eukaryota</taxon>
        <taxon>Viridiplantae</taxon>
        <taxon>Streptophyta</taxon>
        <taxon>Embryophyta</taxon>
        <taxon>Tracheophyta</taxon>
        <taxon>Spermatophyta</taxon>
        <taxon>Magnoliopsida</taxon>
        <taxon>eudicotyledons</taxon>
        <taxon>Gunneridae</taxon>
        <taxon>Pentapetalae</taxon>
        <taxon>rosids</taxon>
        <taxon>fabids</taxon>
        <taxon>Rosales</taxon>
        <taxon>Rhamnaceae</taxon>
        <taxon>rhamnoid group</taxon>
        <taxon>Rhamneae</taxon>
        <taxon>Rhamnella</taxon>
    </lineage>
</organism>
<dbReference type="EMBL" id="VOIH02000001">
    <property type="protein sequence ID" value="KAF3455846.1"/>
    <property type="molecule type" value="Genomic_DNA"/>
</dbReference>
<accession>A0A8K0HNP1</accession>
<sequence length="276" mass="30435">MLIHQKKEMKKQEFEIFGPPKYKSMPVLTHRKDGALSHSPVAKGSVLVVVLNRSSGVDAEGGTTNVDNGLGNLTEDGLSHEEKFIVRCYEVGLNKIATIETIANLLQDTIEAGSGAKVIDCILSLKSYHEGKQITGANGFYKYAKSPSVLHVANRMHSRASAAISSDSCRCLDMSVSCERQPTSNGDNGKLEEYFVESIGKLLAERMVGSKENIDLASYHNRDMVDPVKQFNRIMSSCLEEQPQDNFPEVERNLLGVWNLLLQSQRLKVGAMKASM</sequence>
<protein>
    <submittedName>
        <fullName evidence="1">Uncharacterized protein</fullName>
    </submittedName>
</protein>
<comment type="caution">
    <text evidence="1">The sequence shown here is derived from an EMBL/GenBank/DDBJ whole genome shotgun (WGS) entry which is preliminary data.</text>
</comment>
<name>A0A8K0HNP1_9ROSA</name>
<dbReference type="PANTHER" id="PTHR31727">
    <property type="entry name" value="OLEOYL-ACYL CARRIER PROTEIN THIOESTERASE 1, CHLOROPLASTIC"/>
    <property type="match status" value="1"/>
</dbReference>
<gene>
    <name evidence="1" type="ORF">FNV43_RR00488</name>
</gene>
<dbReference type="OrthoDB" id="3176171at2759"/>
<keyword evidence="2" id="KW-1185">Reference proteome</keyword>
<dbReference type="InterPro" id="IPR045023">
    <property type="entry name" value="FATA/B"/>
</dbReference>
<dbReference type="GO" id="GO:0000036">
    <property type="term" value="F:acyl carrier activity"/>
    <property type="evidence" value="ECO:0007669"/>
    <property type="project" value="TreeGrafter"/>
</dbReference>
<dbReference type="Proteomes" id="UP000796880">
    <property type="component" value="Unassembled WGS sequence"/>
</dbReference>